<feature type="transmembrane region" description="Helical" evidence="7">
    <location>
        <begin position="229"/>
        <end position="248"/>
    </location>
</feature>
<proteinExistence type="predicted"/>
<feature type="domain" description="Major facilitator superfamily (MFS) profile" evidence="8">
    <location>
        <begin position="1"/>
        <end position="345"/>
    </location>
</feature>
<dbReference type="InterPro" id="IPR020846">
    <property type="entry name" value="MFS_dom"/>
</dbReference>
<dbReference type="Gene3D" id="1.20.1250.20">
    <property type="entry name" value="MFS general substrate transporter like domains"/>
    <property type="match status" value="2"/>
</dbReference>
<dbReference type="Pfam" id="PF07690">
    <property type="entry name" value="MFS_1"/>
    <property type="match status" value="2"/>
</dbReference>
<feature type="transmembrane region" description="Helical" evidence="7">
    <location>
        <begin position="6"/>
        <end position="25"/>
    </location>
</feature>
<dbReference type="InterPro" id="IPR005829">
    <property type="entry name" value="Sugar_transporter_CS"/>
</dbReference>
<feature type="transmembrane region" description="Helical" evidence="7">
    <location>
        <begin position="37"/>
        <end position="56"/>
    </location>
</feature>
<feature type="transmembrane region" description="Helical" evidence="7">
    <location>
        <begin position="320"/>
        <end position="343"/>
    </location>
</feature>
<dbReference type="AlphaFoldDB" id="A0A381Z233"/>
<organism evidence="9">
    <name type="scientific">marine metagenome</name>
    <dbReference type="NCBI Taxonomy" id="408172"/>
    <lineage>
        <taxon>unclassified sequences</taxon>
        <taxon>metagenomes</taxon>
        <taxon>ecological metagenomes</taxon>
    </lineage>
</organism>
<feature type="transmembrane region" description="Helical" evidence="7">
    <location>
        <begin position="104"/>
        <end position="125"/>
    </location>
</feature>
<feature type="transmembrane region" description="Helical" evidence="7">
    <location>
        <begin position="254"/>
        <end position="275"/>
    </location>
</feature>
<sequence length="359" mass="38532">GASATAIGGLFSVFTAVLLVIRPLTGWALDHYGRRPLLLLALLIYLVCMLVFGRSIDLPSLYAGRVLHGIGAAMMWLTLRTVVADIVPDQRRARIMGRLTEQSARGSMLGAFFGFTLLGFLPLAAAWQWSFLGYAALSLVALVQTWYRVPETKSDGEPSLVPPWDIGAVALSALVAVVALAEALIGPIFLIMLTDRFELEPSMLGMVMAGGILYAILPSRAGAWGDRIGRYRVVVLGLALAAFANGSFPFLPSVWVLILVYTVLVGAWCMVTPQLDALVTSRTSPLSRGRTVARYEFVRGAGAACGPLAGGWLYDEWHVAAPFVANSSLLLLTAVTTLVVLVYSHKRVAGSTRDQVGEP</sequence>
<dbReference type="PROSITE" id="PS50850">
    <property type="entry name" value="MFS"/>
    <property type="match status" value="1"/>
</dbReference>
<dbReference type="CDD" id="cd17325">
    <property type="entry name" value="MFS_MdtG_SLC18_like"/>
    <property type="match status" value="1"/>
</dbReference>
<feature type="transmembrane region" description="Helical" evidence="7">
    <location>
        <begin position="62"/>
        <end position="83"/>
    </location>
</feature>
<keyword evidence="4 7" id="KW-0812">Transmembrane</keyword>
<dbReference type="EMBL" id="UINC01019578">
    <property type="protein sequence ID" value="SVA82972.1"/>
    <property type="molecule type" value="Genomic_DNA"/>
</dbReference>
<dbReference type="GO" id="GO:0005886">
    <property type="term" value="C:plasma membrane"/>
    <property type="evidence" value="ECO:0007669"/>
    <property type="project" value="UniProtKB-SubCell"/>
</dbReference>
<keyword evidence="3" id="KW-1003">Cell membrane</keyword>
<dbReference type="SUPFAM" id="SSF103473">
    <property type="entry name" value="MFS general substrate transporter"/>
    <property type="match status" value="1"/>
</dbReference>
<evidence type="ECO:0000259" key="8">
    <source>
        <dbReference type="PROSITE" id="PS50850"/>
    </source>
</evidence>
<keyword evidence="5 7" id="KW-1133">Transmembrane helix</keyword>
<reference evidence="9" key="1">
    <citation type="submission" date="2018-05" db="EMBL/GenBank/DDBJ databases">
        <authorList>
            <person name="Lanie J.A."/>
            <person name="Ng W.-L."/>
            <person name="Kazmierczak K.M."/>
            <person name="Andrzejewski T.M."/>
            <person name="Davidsen T.M."/>
            <person name="Wayne K.J."/>
            <person name="Tettelin H."/>
            <person name="Glass J.I."/>
            <person name="Rusch D."/>
            <person name="Podicherti R."/>
            <person name="Tsui H.-C.T."/>
            <person name="Winkler M.E."/>
        </authorList>
    </citation>
    <scope>NUCLEOTIDE SEQUENCE</scope>
</reference>
<evidence type="ECO:0000256" key="1">
    <source>
        <dbReference type="ARBA" id="ARBA00004651"/>
    </source>
</evidence>
<name>A0A381Z233_9ZZZZ</name>
<feature type="transmembrane region" description="Helical" evidence="7">
    <location>
        <begin position="199"/>
        <end position="217"/>
    </location>
</feature>
<evidence type="ECO:0000256" key="3">
    <source>
        <dbReference type="ARBA" id="ARBA00022475"/>
    </source>
</evidence>
<evidence type="ECO:0000313" key="9">
    <source>
        <dbReference type="EMBL" id="SVA82972.1"/>
    </source>
</evidence>
<dbReference type="InterPro" id="IPR011701">
    <property type="entry name" value="MFS"/>
</dbReference>
<feature type="non-terminal residue" evidence="9">
    <location>
        <position position="1"/>
    </location>
</feature>
<evidence type="ECO:0000256" key="2">
    <source>
        <dbReference type="ARBA" id="ARBA00022448"/>
    </source>
</evidence>
<keyword evidence="6 7" id="KW-0472">Membrane</keyword>
<comment type="subcellular location">
    <subcellularLocation>
        <location evidence="1">Cell membrane</location>
        <topology evidence="1">Multi-pass membrane protein</topology>
    </subcellularLocation>
</comment>
<evidence type="ECO:0000256" key="4">
    <source>
        <dbReference type="ARBA" id="ARBA00022692"/>
    </source>
</evidence>
<accession>A0A381Z233</accession>
<keyword evidence="2" id="KW-0813">Transport</keyword>
<dbReference type="GO" id="GO:0022857">
    <property type="term" value="F:transmembrane transporter activity"/>
    <property type="evidence" value="ECO:0007669"/>
    <property type="project" value="InterPro"/>
</dbReference>
<dbReference type="PROSITE" id="PS00216">
    <property type="entry name" value="SUGAR_TRANSPORT_1"/>
    <property type="match status" value="1"/>
</dbReference>
<dbReference type="InterPro" id="IPR036259">
    <property type="entry name" value="MFS_trans_sf"/>
</dbReference>
<feature type="transmembrane region" description="Helical" evidence="7">
    <location>
        <begin position="168"/>
        <end position="193"/>
    </location>
</feature>
<dbReference type="PANTHER" id="PTHR23517:SF13">
    <property type="entry name" value="MAJOR FACILITATOR SUPERFAMILY MFS_1"/>
    <property type="match status" value="1"/>
</dbReference>
<protein>
    <recommendedName>
        <fullName evidence="8">Major facilitator superfamily (MFS) profile domain-containing protein</fullName>
    </recommendedName>
</protein>
<dbReference type="InterPro" id="IPR050171">
    <property type="entry name" value="MFS_Transporters"/>
</dbReference>
<evidence type="ECO:0000256" key="7">
    <source>
        <dbReference type="SAM" id="Phobius"/>
    </source>
</evidence>
<evidence type="ECO:0000256" key="5">
    <source>
        <dbReference type="ARBA" id="ARBA00022989"/>
    </source>
</evidence>
<gene>
    <name evidence="9" type="ORF">METZ01_LOCUS135826</name>
</gene>
<evidence type="ECO:0000256" key="6">
    <source>
        <dbReference type="ARBA" id="ARBA00023136"/>
    </source>
</evidence>
<dbReference type="PANTHER" id="PTHR23517">
    <property type="entry name" value="RESISTANCE PROTEIN MDTM, PUTATIVE-RELATED-RELATED"/>
    <property type="match status" value="1"/>
</dbReference>